<dbReference type="Gene3D" id="3.30.2290.10">
    <property type="entry name" value="PmbA/TldD superfamily"/>
    <property type="match status" value="1"/>
</dbReference>
<dbReference type="Pfam" id="PF19289">
    <property type="entry name" value="PmbA_TldD_3rd"/>
    <property type="match status" value="1"/>
</dbReference>
<evidence type="ECO:0000259" key="2">
    <source>
        <dbReference type="Pfam" id="PF01523"/>
    </source>
</evidence>
<dbReference type="SUPFAM" id="SSF111283">
    <property type="entry name" value="Putative modulator of DNA gyrase, PmbA/TldD"/>
    <property type="match status" value="1"/>
</dbReference>
<feature type="domain" description="Metalloprotease TldD/E C-terminal" evidence="3">
    <location>
        <begin position="207"/>
        <end position="425"/>
    </location>
</feature>
<dbReference type="InterPro" id="IPR045569">
    <property type="entry name" value="Metalloprtase-TldD/E_C"/>
</dbReference>
<evidence type="ECO:0000313" key="5">
    <source>
        <dbReference type="Proteomes" id="UP000779900"/>
    </source>
</evidence>
<reference evidence="4" key="1">
    <citation type="submission" date="2019-03" db="EMBL/GenBank/DDBJ databases">
        <title>Lake Tanganyika Metagenome-Assembled Genomes (MAGs).</title>
        <authorList>
            <person name="Tran P."/>
        </authorList>
    </citation>
    <scope>NUCLEOTIDE SEQUENCE</scope>
    <source>
        <strain evidence="4">K_DeepCast_150m_m2_040</strain>
    </source>
</reference>
<dbReference type="EMBL" id="VGIR01000005">
    <property type="protein sequence ID" value="MBM3330552.1"/>
    <property type="molecule type" value="Genomic_DNA"/>
</dbReference>
<sequence length="428" mass="46092">MERLLDIARKHADAVTVYQVDGTQDGVGFENGRLKNADSAMSSGTALTIIKDGRQGFAYTRNLIDREGLVRDALAALAGGVEAPGELPQPVKLPQLDTTAEQVGGNALLAEECRRMTDYLSNRVKGQVNVGASRSEDEVRLLTSSGVDARSRSTQYFAMAGVLYPGTYSGINRVFEAKRLTPFPDADLKFIADTYNVSLNEAKGVPGRSRVLFLPGAVYALAWRLTAATNARAVYQKVSPLVGRIGEKILSDKLTLADEPLNDRLPGARAFDDEGTPCRDSRLFERGVLEGFYNDRFYARKTGTRPTGHGYRDTVTSRPMPSLRHLTIAPGDRSLDGLLKLMGRGVVVAGVMGAHSGNILHGDYSVGLAPGLWVENGEIVGVVKDAMVAGNVYEDLTNIIAVGDTVYPGPMGRFPALLLDNISFSARA</sequence>
<dbReference type="InterPro" id="IPR036059">
    <property type="entry name" value="TldD/PmbA_sf"/>
</dbReference>
<dbReference type="InterPro" id="IPR047657">
    <property type="entry name" value="PmbA"/>
</dbReference>
<proteinExistence type="inferred from homology"/>
<evidence type="ECO:0000259" key="3">
    <source>
        <dbReference type="Pfam" id="PF19289"/>
    </source>
</evidence>
<protein>
    <submittedName>
        <fullName evidence="4">TldD/PmbA family protein</fullName>
    </submittedName>
</protein>
<dbReference type="GO" id="GO:0008237">
    <property type="term" value="F:metallopeptidase activity"/>
    <property type="evidence" value="ECO:0007669"/>
    <property type="project" value="InterPro"/>
</dbReference>
<dbReference type="Pfam" id="PF01523">
    <property type="entry name" value="PmbA_TldD_1st"/>
    <property type="match status" value="1"/>
</dbReference>
<feature type="domain" description="Metalloprotease TldD/E N-terminal" evidence="2">
    <location>
        <begin position="17"/>
        <end position="76"/>
    </location>
</feature>
<evidence type="ECO:0000313" key="4">
    <source>
        <dbReference type="EMBL" id="MBM3330552.1"/>
    </source>
</evidence>
<dbReference type="Proteomes" id="UP000779900">
    <property type="component" value="Unassembled WGS sequence"/>
</dbReference>
<dbReference type="InterPro" id="IPR035068">
    <property type="entry name" value="TldD/PmbA_N"/>
</dbReference>
<dbReference type="InterPro" id="IPR002510">
    <property type="entry name" value="Metalloprtase-TldD/E_N"/>
</dbReference>
<dbReference type="GO" id="GO:0006508">
    <property type="term" value="P:proteolysis"/>
    <property type="evidence" value="ECO:0007669"/>
    <property type="project" value="InterPro"/>
</dbReference>
<name>A0A938BSH2_UNCW3</name>
<organism evidence="4 5">
    <name type="scientific">candidate division WOR-3 bacterium</name>
    <dbReference type="NCBI Taxonomy" id="2052148"/>
    <lineage>
        <taxon>Bacteria</taxon>
        <taxon>Bacteria division WOR-3</taxon>
    </lineage>
</organism>
<comment type="caution">
    <text evidence="4">The sequence shown here is derived from an EMBL/GenBank/DDBJ whole genome shotgun (WGS) entry which is preliminary data.</text>
</comment>
<gene>
    <name evidence="4" type="ORF">FJY68_01715</name>
</gene>
<comment type="similarity">
    <text evidence="1">Belongs to the peptidase U62 family.</text>
</comment>
<evidence type="ECO:0000256" key="1">
    <source>
        <dbReference type="ARBA" id="ARBA00005836"/>
    </source>
</evidence>
<dbReference type="PANTHER" id="PTHR43421">
    <property type="entry name" value="METALLOPROTEASE PMBA"/>
    <property type="match status" value="1"/>
</dbReference>
<accession>A0A938BSH2</accession>
<dbReference type="GO" id="GO:0005829">
    <property type="term" value="C:cytosol"/>
    <property type="evidence" value="ECO:0007669"/>
    <property type="project" value="TreeGrafter"/>
</dbReference>
<dbReference type="PANTHER" id="PTHR43421:SF1">
    <property type="entry name" value="METALLOPROTEASE PMBA"/>
    <property type="match status" value="1"/>
</dbReference>
<dbReference type="AlphaFoldDB" id="A0A938BSH2"/>